<reference evidence="1" key="1">
    <citation type="submission" date="2024-02" db="EMBL/GenBank/DDBJ databases">
        <authorList>
            <consortium name="Clinical and Environmental Microbiology Branch: Whole genome sequencing antimicrobial resistance pathogens in the healthcare setting"/>
        </authorList>
    </citation>
    <scope>NUCLEOTIDE SEQUENCE</scope>
    <source>
        <strain evidence="1">2021GO-0154</strain>
    </source>
</reference>
<gene>
    <name evidence="1" type="ORF">RG298_002300</name>
</gene>
<dbReference type="AlphaFoldDB" id="A0AAI9DCG6"/>
<protein>
    <submittedName>
        <fullName evidence="1">Uncharacterized protein</fullName>
    </submittedName>
</protein>
<dbReference type="EMBL" id="ABMABF030000006">
    <property type="protein sequence ID" value="EMJ5134563.1"/>
    <property type="molecule type" value="Genomic_DNA"/>
</dbReference>
<name>A0AAI9DCG6_PROST</name>
<accession>A0AAI9DCG6</accession>
<evidence type="ECO:0000313" key="1">
    <source>
        <dbReference type="EMBL" id="EMJ5134563.1"/>
    </source>
</evidence>
<organism evidence="1">
    <name type="scientific">Providencia stuartii</name>
    <dbReference type="NCBI Taxonomy" id="588"/>
    <lineage>
        <taxon>Bacteria</taxon>
        <taxon>Pseudomonadati</taxon>
        <taxon>Pseudomonadota</taxon>
        <taxon>Gammaproteobacteria</taxon>
        <taxon>Enterobacterales</taxon>
        <taxon>Morganellaceae</taxon>
        <taxon>Providencia</taxon>
    </lineage>
</organism>
<proteinExistence type="predicted"/>
<comment type="caution">
    <text evidence="1">The sequence shown here is derived from an EMBL/GenBank/DDBJ whole genome shotgun (WGS) entry which is preliminary data.</text>
</comment>
<sequence length="93" mass="10756">MVSKRSVLEDLFLFRRKTDVIYRDLYKVSTLALQILSEIEPELKKRGTEKDVELLVKAYRFADAVGDSVKHSNEYADSLGNEYTRVMKGINKL</sequence>